<accession>E1TCC5</accession>
<dbReference type="KEGG" id="bgf:BC1003_2183"/>
<evidence type="ECO:0008006" key="2">
    <source>
        <dbReference type="Google" id="ProtNLM"/>
    </source>
</evidence>
<proteinExistence type="predicted"/>
<dbReference type="InterPro" id="IPR010282">
    <property type="entry name" value="Uncharacterised_HutD/Ves"/>
</dbReference>
<reference evidence="1" key="1">
    <citation type="submission" date="2010-09" db="EMBL/GenBank/DDBJ databases">
        <title>Complete sequence of chromosome1 of Burkholderia sp. CCGE1003.</title>
        <authorList>
            <consortium name="US DOE Joint Genome Institute"/>
            <person name="Lucas S."/>
            <person name="Copeland A."/>
            <person name="Lapidus A."/>
            <person name="Cheng J.-F."/>
            <person name="Bruce D."/>
            <person name="Goodwin L."/>
            <person name="Pitluck S."/>
            <person name="Daligault H."/>
            <person name="Davenport K."/>
            <person name="Detter J.C."/>
            <person name="Han C."/>
            <person name="Tapia R."/>
            <person name="Land M."/>
            <person name="Hauser L."/>
            <person name="Jeffries C."/>
            <person name="Kyrpides N."/>
            <person name="Ivanova N."/>
            <person name="Ovchinnikova G."/>
            <person name="Martinez-Romero E."/>
            <person name="Rogel M.A."/>
            <person name="Auchtung J."/>
            <person name="Tiedje J.M."/>
            <person name="Woyke T."/>
        </authorList>
    </citation>
    <scope>NUCLEOTIDE SEQUENCE</scope>
    <source>
        <strain evidence="1">CCGE1003</strain>
    </source>
</reference>
<dbReference type="AlphaFoldDB" id="E1TCC5"/>
<dbReference type="CDD" id="cd20293">
    <property type="entry name" value="cupin_HutD_N"/>
    <property type="match status" value="1"/>
</dbReference>
<dbReference type="PANTHER" id="PTHR37943">
    <property type="entry name" value="PROTEIN VES"/>
    <property type="match status" value="1"/>
</dbReference>
<dbReference type="InterPro" id="IPR014710">
    <property type="entry name" value="RmlC-like_jellyroll"/>
</dbReference>
<dbReference type="Gene3D" id="2.60.120.10">
    <property type="entry name" value="Jelly Rolls"/>
    <property type="match status" value="1"/>
</dbReference>
<dbReference type="HOGENOM" id="CLU_090931_0_0_4"/>
<dbReference type="SUPFAM" id="SSF51182">
    <property type="entry name" value="RmlC-like cupins"/>
    <property type="match status" value="1"/>
</dbReference>
<dbReference type="PANTHER" id="PTHR37943:SF1">
    <property type="entry name" value="PROTEIN VES"/>
    <property type="match status" value="1"/>
</dbReference>
<dbReference type="OrthoDB" id="9800082at2"/>
<dbReference type="STRING" id="640512.BC1003_2183"/>
<protein>
    <recommendedName>
        <fullName evidence="2">HutD-family protein</fullName>
    </recommendedName>
</protein>
<sequence length="267" mass="27658">MTLAGSSEAGANARVNAGVNGRNSASAGAVTLIRAAQLVASPWKNGGGVTREVAAHPADAGLDTFVWRVSVADVAQAGPFSRFAGIDRTLVLLAGAGMLLDEVRSDAAVTTHALTQPLDVARFAGEARIDARLVDGATRDFNLMVRRGFAQGELEVWRGTQQQVQQNAQHEAQQQSQQLRRTLSADVALLYCASGAPTIALGDAAAPAGAQAHAHPKPPAASHAHADTQAYALQAGDTLRIDAPNALSCTIEGAGALLAISIRYTQR</sequence>
<evidence type="ECO:0000313" key="1">
    <source>
        <dbReference type="EMBL" id="ADN58137.1"/>
    </source>
</evidence>
<gene>
    <name evidence="1" type="ordered locus">BC1003_2183</name>
</gene>
<name>E1TCC5_BURSG</name>
<dbReference type="InterPro" id="IPR011051">
    <property type="entry name" value="RmlC_Cupin_sf"/>
</dbReference>
<dbReference type="Pfam" id="PF05962">
    <property type="entry name" value="HutD"/>
    <property type="match status" value="1"/>
</dbReference>
<dbReference type="eggNOG" id="COG3758">
    <property type="taxonomic scope" value="Bacteria"/>
</dbReference>
<organism evidence="1">
    <name type="scientific">Burkholderia sp. (strain CCGE1003)</name>
    <dbReference type="NCBI Taxonomy" id="640512"/>
    <lineage>
        <taxon>Bacteria</taxon>
        <taxon>Pseudomonadati</taxon>
        <taxon>Pseudomonadota</taxon>
        <taxon>Betaproteobacteria</taxon>
        <taxon>Burkholderiales</taxon>
        <taxon>Burkholderiaceae</taxon>
        <taxon>Burkholderia</taxon>
    </lineage>
</organism>
<dbReference type="EMBL" id="CP002217">
    <property type="protein sequence ID" value="ADN58137.1"/>
    <property type="molecule type" value="Genomic_DNA"/>
</dbReference>